<dbReference type="GO" id="GO:0016491">
    <property type="term" value="F:oxidoreductase activity"/>
    <property type="evidence" value="ECO:0007669"/>
    <property type="project" value="InterPro"/>
</dbReference>
<keyword evidence="3" id="KW-1185">Reference proteome</keyword>
<dbReference type="OrthoDB" id="407518at2759"/>
<dbReference type="InterPro" id="IPR000866">
    <property type="entry name" value="AhpC/TSA"/>
</dbReference>
<gene>
    <name evidence="2" type="ORF">HETSPECPRED_006586</name>
</gene>
<dbReference type="AlphaFoldDB" id="A0A8H3FQY7"/>
<dbReference type="EMBL" id="CAJPDS010000044">
    <property type="protein sequence ID" value="CAF9927437.1"/>
    <property type="molecule type" value="Genomic_DNA"/>
</dbReference>
<sequence>MSNPIEKYDALRNTNEFVFLVFYRGAWCPFCQAYLKTLESIRPSITSAGGAVLAVTAEPASELPKMRTASGYDGETLVDTEHLLARELKRRGLIDVAISERKGYAEGMVQPGVLIGGNRVGVVYSWAIRPATMNLGGAKDRPLLNEVWDNAQAKMAGKPPAHTKLGSLSLVSGLLQMIRG</sequence>
<proteinExistence type="predicted"/>
<organism evidence="2 3">
    <name type="scientific">Heterodermia speciosa</name>
    <dbReference type="NCBI Taxonomy" id="116794"/>
    <lineage>
        <taxon>Eukaryota</taxon>
        <taxon>Fungi</taxon>
        <taxon>Dikarya</taxon>
        <taxon>Ascomycota</taxon>
        <taxon>Pezizomycotina</taxon>
        <taxon>Lecanoromycetes</taxon>
        <taxon>OSLEUM clade</taxon>
        <taxon>Lecanoromycetidae</taxon>
        <taxon>Caliciales</taxon>
        <taxon>Physciaceae</taxon>
        <taxon>Heterodermia</taxon>
    </lineage>
</organism>
<evidence type="ECO:0000313" key="2">
    <source>
        <dbReference type="EMBL" id="CAF9927437.1"/>
    </source>
</evidence>
<evidence type="ECO:0000259" key="1">
    <source>
        <dbReference type="Pfam" id="PF00578"/>
    </source>
</evidence>
<evidence type="ECO:0000313" key="3">
    <source>
        <dbReference type="Proteomes" id="UP000664521"/>
    </source>
</evidence>
<dbReference type="Pfam" id="PF00578">
    <property type="entry name" value="AhpC-TSA"/>
    <property type="match status" value="1"/>
</dbReference>
<comment type="caution">
    <text evidence="2">The sequence shown here is derived from an EMBL/GenBank/DDBJ whole genome shotgun (WGS) entry which is preliminary data.</text>
</comment>
<dbReference type="Gene3D" id="3.40.30.10">
    <property type="entry name" value="Glutaredoxin"/>
    <property type="match status" value="1"/>
</dbReference>
<accession>A0A8H3FQY7</accession>
<reference evidence="2" key="1">
    <citation type="submission" date="2021-03" db="EMBL/GenBank/DDBJ databases">
        <authorList>
            <person name="Tagirdzhanova G."/>
        </authorList>
    </citation>
    <scope>NUCLEOTIDE SEQUENCE</scope>
</reference>
<dbReference type="GO" id="GO:0016209">
    <property type="term" value="F:antioxidant activity"/>
    <property type="evidence" value="ECO:0007669"/>
    <property type="project" value="InterPro"/>
</dbReference>
<dbReference type="InterPro" id="IPR036249">
    <property type="entry name" value="Thioredoxin-like_sf"/>
</dbReference>
<dbReference type="Proteomes" id="UP000664521">
    <property type="component" value="Unassembled WGS sequence"/>
</dbReference>
<name>A0A8H3FQY7_9LECA</name>
<feature type="domain" description="Alkyl hydroperoxide reductase subunit C/ Thiol specific antioxidant" evidence="1">
    <location>
        <begin position="15"/>
        <end position="89"/>
    </location>
</feature>
<protein>
    <recommendedName>
        <fullName evidence="1">Alkyl hydroperoxide reductase subunit C/ Thiol specific antioxidant domain-containing protein</fullName>
    </recommendedName>
</protein>
<dbReference type="SUPFAM" id="SSF52833">
    <property type="entry name" value="Thioredoxin-like"/>
    <property type="match status" value="1"/>
</dbReference>